<proteinExistence type="predicted"/>
<feature type="compositionally biased region" description="Low complexity" evidence="1">
    <location>
        <begin position="25"/>
        <end position="36"/>
    </location>
</feature>
<gene>
    <name evidence="2" type="ORF">BGZ65_005245</name>
</gene>
<evidence type="ECO:0000313" key="3">
    <source>
        <dbReference type="Proteomes" id="UP000749646"/>
    </source>
</evidence>
<organism evidence="2 3">
    <name type="scientific">Modicella reniformis</name>
    <dbReference type="NCBI Taxonomy" id="1440133"/>
    <lineage>
        <taxon>Eukaryota</taxon>
        <taxon>Fungi</taxon>
        <taxon>Fungi incertae sedis</taxon>
        <taxon>Mucoromycota</taxon>
        <taxon>Mortierellomycotina</taxon>
        <taxon>Mortierellomycetes</taxon>
        <taxon>Mortierellales</taxon>
        <taxon>Mortierellaceae</taxon>
        <taxon>Modicella</taxon>
    </lineage>
</organism>
<feature type="region of interest" description="Disordered" evidence="1">
    <location>
        <begin position="16"/>
        <end position="40"/>
    </location>
</feature>
<comment type="caution">
    <text evidence="2">The sequence shown here is derived from an EMBL/GenBank/DDBJ whole genome shotgun (WGS) entry which is preliminary data.</text>
</comment>
<dbReference type="EMBL" id="JAAAHW010006985">
    <property type="protein sequence ID" value="KAF9952456.1"/>
    <property type="molecule type" value="Genomic_DNA"/>
</dbReference>
<keyword evidence="3" id="KW-1185">Reference proteome</keyword>
<evidence type="ECO:0000313" key="2">
    <source>
        <dbReference type="EMBL" id="KAF9952456.1"/>
    </source>
</evidence>
<protein>
    <submittedName>
        <fullName evidence="2">Uncharacterized protein</fullName>
    </submittedName>
</protein>
<evidence type="ECO:0000256" key="1">
    <source>
        <dbReference type="SAM" id="MobiDB-lite"/>
    </source>
</evidence>
<accession>A0A9P6IY44</accession>
<reference evidence="2" key="1">
    <citation type="journal article" date="2020" name="Fungal Divers.">
        <title>Resolving the Mortierellaceae phylogeny through synthesis of multi-gene phylogenetics and phylogenomics.</title>
        <authorList>
            <person name="Vandepol N."/>
            <person name="Liber J."/>
            <person name="Desiro A."/>
            <person name="Na H."/>
            <person name="Kennedy M."/>
            <person name="Barry K."/>
            <person name="Grigoriev I.V."/>
            <person name="Miller A.N."/>
            <person name="O'Donnell K."/>
            <person name="Stajich J.E."/>
            <person name="Bonito G."/>
        </authorList>
    </citation>
    <scope>NUCLEOTIDE SEQUENCE</scope>
    <source>
        <strain evidence="2">MES-2147</strain>
    </source>
</reference>
<name>A0A9P6IY44_9FUNG</name>
<dbReference type="AlphaFoldDB" id="A0A9P6IY44"/>
<sequence>MNEVLICLWRKGACSEHPLKKPFKGSSPPRSGLLSSNKPATSEKNLGVLIHFDGMKTGLNSLRVLPKRRFNRLLIHVKSSLRKLFKDFSYKDIGQIVDTRESYTPVEQTVV</sequence>
<dbReference type="Proteomes" id="UP000749646">
    <property type="component" value="Unassembled WGS sequence"/>
</dbReference>